<keyword evidence="3" id="KW-1185">Reference proteome</keyword>
<protein>
    <recommendedName>
        <fullName evidence="4">ABC transporter permease</fullName>
    </recommendedName>
</protein>
<evidence type="ECO:0000313" key="3">
    <source>
        <dbReference type="Proteomes" id="UP000012589"/>
    </source>
</evidence>
<comment type="caution">
    <text evidence="2">The sequence shown here is derived from an EMBL/GenBank/DDBJ whole genome shotgun (WGS) entry which is preliminary data.</text>
</comment>
<keyword evidence="1" id="KW-0812">Transmembrane</keyword>
<name>N2A795_9FIRM</name>
<dbReference type="AlphaFoldDB" id="N2A795"/>
<dbReference type="EMBL" id="AQFT01000100">
    <property type="protein sequence ID" value="EMZ24071.1"/>
    <property type="molecule type" value="Genomic_DNA"/>
</dbReference>
<feature type="transmembrane region" description="Helical" evidence="1">
    <location>
        <begin position="6"/>
        <end position="27"/>
    </location>
</feature>
<dbReference type="InterPro" id="IPR010540">
    <property type="entry name" value="CmpB_TMEM229"/>
</dbReference>
<proteinExistence type="predicted"/>
<feature type="transmembrane region" description="Helical" evidence="1">
    <location>
        <begin position="39"/>
        <end position="57"/>
    </location>
</feature>
<dbReference type="STRING" id="1235802.C823_03334"/>
<accession>N2A795</accession>
<reference evidence="2 3" key="1">
    <citation type="journal article" date="2014" name="Genome Announc.">
        <title>Draft genome sequences of the altered schaedler flora, a defined bacterial community from gnotobiotic mice.</title>
        <authorList>
            <person name="Wannemuehler M.J."/>
            <person name="Overstreet A.M."/>
            <person name="Ward D.V."/>
            <person name="Phillips G.J."/>
        </authorList>
    </citation>
    <scope>NUCLEOTIDE SEQUENCE [LARGE SCALE GENOMIC DNA]</scope>
    <source>
        <strain evidence="2 3">ASF492</strain>
    </source>
</reference>
<keyword evidence="1" id="KW-1133">Transmembrane helix</keyword>
<organism evidence="2 3">
    <name type="scientific">Eubacterium plexicaudatum ASF492</name>
    <dbReference type="NCBI Taxonomy" id="1235802"/>
    <lineage>
        <taxon>Bacteria</taxon>
        <taxon>Bacillati</taxon>
        <taxon>Bacillota</taxon>
        <taxon>Clostridia</taxon>
        <taxon>Eubacteriales</taxon>
        <taxon>Eubacteriaceae</taxon>
        <taxon>Eubacterium</taxon>
    </lineage>
</organism>
<evidence type="ECO:0008006" key="4">
    <source>
        <dbReference type="Google" id="ProtNLM"/>
    </source>
</evidence>
<gene>
    <name evidence="2" type="ORF">C823_03334</name>
</gene>
<dbReference type="Pfam" id="PF06541">
    <property type="entry name" value="ABC_trans_CmpB"/>
    <property type="match status" value="1"/>
</dbReference>
<dbReference type="HOGENOM" id="CLU_055257_2_2_9"/>
<dbReference type="eggNOG" id="COG4905">
    <property type="taxonomic scope" value="Bacteria"/>
</dbReference>
<feature type="transmembrane region" description="Helical" evidence="1">
    <location>
        <begin position="107"/>
        <end position="126"/>
    </location>
</feature>
<dbReference type="Proteomes" id="UP000012589">
    <property type="component" value="Unassembled WGS sequence"/>
</dbReference>
<dbReference type="OrthoDB" id="9789229at2"/>
<dbReference type="PATRIC" id="fig|1235802.3.peg.3518"/>
<evidence type="ECO:0000256" key="1">
    <source>
        <dbReference type="SAM" id="Phobius"/>
    </source>
</evidence>
<feature type="transmembrane region" description="Helical" evidence="1">
    <location>
        <begin position="63"/>
        <end position="86"/>
    </location>
</feature>
<keyword evidence="1" id="KW-0472">Membrane</keyword>
<sequence>MHIATLFIWFILYGILGWIYETVYCSITELKWDNRGMLIGPYCPIYGVGAVLDILLCSKLPDAWTVFLVCMLGSAILEYTTSYTLERIFHAVWWDYSHLPLNLNGRICLPCSIGFGFAGWIVLYGIQPYMALLTAPLSSNGQELLALLFMAVFAADCALTADSLAQINVKLEATMQAIDLHISEKYDSFITNARHNISEGFDTMKGKITFDEFREHRTIEEIKKTMLSMNRIQTRALRSLVSFRHVSYSDIGSRMKHTLAFVRKNKKD</sequence>
<evidence type="ECO:0000313" key="2">
    <source>
        <dbReference type="EMBL" id="EMZ24071.1"/>
    </source>
</evidence>